<sequence>MKDFYNILGIPPTATKDEISRSFKKLAVKYHPDKTSDPKHHDLFIVINEAYETLKEEDTRKKYDREMGINRLDNINPNIYTGTSNGFPTSNGKNSNNFFTRHFESRFRSNDIFEDRRDTWEKLRKEAEMKARREKERQLREQELERMRREERRKAEESAKATKAAKEDAEKFRKAAEEELDRLKNQKQEDNDIYSQRKRQAYTARWNQPFKTFSDDVFHSKSRESPDRQKGTEKNDPIIIESEIEVDVEEQDTEEPETDEPGIGGTSEESNESSENGNSANESPPKTNHTHSDDDVEIIDDSEVKQEFKEKQESPNSRNENKKREGEDVLRELFKRRKKDPQKSFLFDDLKDSLKPNIEDVDFQDLLNNLQQQTGSNTNVHPKQNKKQKVSEYSDGTSKAETLFTPINKKQFKNHTGLTMMDFNANSKVMEISPPEPPMIILSGNMTKPVWEGYEKSIKDYQLAFLEYKRKIVTYQMERASRDKELFDIVNEDYSNFEVYERCLEQDAKVLKKYTESMVIFHDTMKLYRCNYNWKRMTNILD</sequence>
<protein>
    <submittedName>
        <fullName evidence="1">Uncharacterized protein</fullName>
    </submittedName>
</protein>
<proteinExistence type="predicted"/>
<evidence type="ECO:0000313" key="1">
    <source>
        <dbReference type="EMBL" id="CAH6718866.1"/>
    </source>
</evidence>
<accession>A0ACA9Y211</accession>
<name>A0ACA9Y211_9ASCO</name>
<dbReference type="Proteomes" id="UP001152531">
    <property type="component" value="Unassembled WGS sequence"/>
</dbReference>
<keyword evidence="2" id="KW-1185">Reference proteome</keyword>
<organism evidence="1 2">
    <name type="scientific">[Candida] jaroonii</name>
    <dbReference type="NCBI Taxonomy" id="467808"/>
    <lineage>
        <taxon>Eukaryota</taxon>
        <taxon>Fungi</taxon>
        <taxon>Dikarya</taxon>
        <taxon>Ascomycota</taxon>
        <taxon>Saccharomycotina</taxon>
        <taxon>Pichiomycetes</taxon>
        <taxon>Debaryomycetaceae</taxon>
        <taxon>Yamadazyma</taxon>
    </lineage>
</organism>
<comment type="caution">
    <text evidence="1">The sequence shown here is derived from an EMBL/GenBank/DDBJ whole genome shotgun (WGS) entry which is preliminary data.</text>
</comment>
<evidence type="ECO:0000313" key="2">
    <source>
        <dbReference type="Proteomes" id="UP001152531"/>
    </source>
</evidence>
<gene>
    <name evidence="1" type="ORF">CLIB1444_01S16248</name>
</gene>
<dbReference type="EMBL" id="CALSDN010000001">
    <property type="protein sequence ID" value="CAH6718866.1"/>
    <property type="molecule type" value="Genomic_DNA"/>
</dbReference>
<reference evidence="1" key="1">
    <citation type="submission" date="2022-06" db="EMBL/GenBank/DDBJ databases">
        <authorList>
            <person name="Legras J.-L."/>
            <person name="Devillers H."/>
            <person name="Grondin C."/>
        </authorList>
    </citation>
    <scope>NUCLEOTIDE SEQUENCE</scope>
    <source>
        <strain evidence="1">CLIB 1444</strain>
    </source>
</reference>